<evidence type="ECO:0000256" key="1">
    <source>
        <dbReference type="ARBA" id="ARBA00008785"/>
    </source>
</evidence>
<dbReference type="Proteomes" id="UP000649617">
    <property type="component" value="Unassembled WGS sequence"/>
</dbReference>
<dbReference type="GO" id="GO:0005739">
    <property type="term" value="C:mitochondrion"/>
    <property type="evidence" value="ECO:0007669"/>
    <property type="project" value="TreeGrafter"/>
</dbReference>
<proteinExistence type="inferred from homology"/>
<feature type="domain" description="Malic enzyme N-terminal" evidence="6">
    <location>
        <begin position="132"/>
        <end position="342"/>
    </location>
</feature>
<dbReference type="Pfam" id="PF03949">
    <property type="entry name" value="Malic_M"/>
    <property type="match status" value="1"/>
</dbReference>
<dbReference type="AlphaFoldDB" id="A0A812QJ67"/>
<evidence type="ECO:0000256" key="3">
    <source>
        <dbReference type="PIRSR" id="PIRSR000106-2"/>
    </source>
</evidence>
<keyword evidence="4" id="KW-0479">Metal-binding</keyword>
<feature type="binding site" evidence="3">
    <location>
        <position position="498"/>
    </location>
    <ligand>
        <name>(S)-malate</name>
        <dbReference type="ChEBI" id="CHEBI:15589"/>
    </ligand>
</feature>
<sequence>MQDVREAFKQTVGETIRSDELASVLQTCGVDAASVEFLLQQAQRFTENEVVSVSAFCDSLLQAPRTLSLGKSVAQVSGVETWNAHDDDLKQIAAMLSGMCKANTVPEALKEVHALLSLGHDLWTYAYMRKLYDRSPDLFYATIAEEPAKLLPAVYTPTVGEACQKFGKMPQYRRGCYLCISDRGYFKEVLREYAEAELEKDAEGKYLCDCIVFSDGGRILGLGDLGAWGMGIPIGKLDLYTVCAGFNPSRTIPLIIDAGCSGPEGNTDRLVIRDNPLYTGMKQGRVTHKSPQGTIVNTAYYGEGNVIEEFMKAATELFGQKCLLQFEDFNSNDAFPLLAEYRNKFLTYNDDIQGTAAVALAALLGSMKLRDPTCNVREALLKQTFLFHGAGSANIGLMKLLNEEAGVPLSSIFVTNSRGLIWRSEDGTHGSFRNGEQKAFAQVGEPVFDSKNLATLVENVKPTCVVGAVGVSPNCFTKAMIEALLAISKRPVVFALSNPKTQAEITASDAYEWSKGKVIFGSGTWFAPVEQDGKTFAPGQVNNVYIFPGMSFGAVCCQASSIPERLFLAAAEAVANSLGDEEMALDMVVPKRDRIQEVSLNVASAVVLEAQSMGLAGRTLGADWATVKSALDGMRWKPQP</sequence>
<comment type="cofactor">
    <cofactor evidence="4">
        <name>Mg(2+)</name>
        <dbReference type="ChEBI" id="CHEBI:18420"/>
    </cofactor>
    <cofactor evidence="4">
        <name>Mn(2+)</name>
        <dbReference type="ChEBI" id="CHEBI:29035"/>
    </cofactor>
    <text evidence="4">Divalent metal cations. Prefers magnesium or manganese.</text>
</comment>
<dbReference type="PANTHER" id="PTHR23406:SF90">
    <property type="entry name" value="MALIC ENZYME-RELATED"/>
    <property type="match status" value="1"/>
</dbReference>
<dbReference type="InterPro" id="IPR037062">
    <property type="entry name" value="Malic_N_dom_sf"/>
</dbReference>
<dbReference type="SMART" id="SM01274">
    <property type="entry name" value="malic"/>
    <property type="match status" value="1"/>
</dbReference>
<name>A0A812QJ67_SYMPI</name>
<dbReference type="InterPro" id="IPR046346">
    <property type="entry name" value="Aminoacid_DH-like_N_sf"/>
</dbReference>
<dbReference type="InterPro" id="IPR012301">
    <property type="entry name" value="Malic_N_dom"/>
</dbReference>
<feature type="binding site" evidence="3">
    <location>
        <position position="542"/>
    </location>
    <ligand>
        <name>(S)-malate</name>
        <dbReference type="ChEBI" id="CHEBI:15589"/>
    </ligand>
</feature>
<evidence type="ECO:0000313" key="7">
    <source>
        <dbReference type="EMBL" id="CAE7382905.1"/>
    </source>
</evidence>
<feature type="binding site" evidence="3">
    <location>
        <position position="218"/>
    </location>
    <ligand>
        <name>(S)-malate</name>
        <dbReference type="ChEBI" id="CHEBI:15589"/>
    </ligand>
</feature>
<evidence type="ECO:0000259" key="5">
    <source>
        <dbReference type="SMART" id="SM00919"/>
    </source>
</evidence>
<feature type="domain" description="Malic enzyme NAD-binding" evidence="5">
    <location>
        <begin position="352"/>
        <end position="611"/>
    </location>
</feature>
<keyword evidence="8" id="KW-1185">Reference proteome</keyword>
<accession>A0A812QJ67</accession>
<dbReference type="InterPro" id="IPR012302">
    <property type="entry name" value="Malic_NAD-bd"/>
</dbReference>
<feature type="binding site" evidence="4">
    <location>
        <position position="327"/>
    </location>
    <ligand>
        <name>a divalent metal cation</name>
        <dbReference type="ChEBI" id="CHEBI:60240"/>
    </ligand>
</feature>
<protein>
    <submittedName>
        <fullName evidence="7">ME6 protein</fullName>
    </submittedName>
</protein>
<feature type="active site" description="Proton donor" evidence="2">
    <location>
        <position position="155"/>
    </location>
</feature>
<evidence type="ECO:0000313" key="8">
    <source>
        <dbReference type="Proteomes" id="UP000649617"/>
    </source>
</evidence>
<dbReference type="SUPFAM" id="SSF51735">
    <property type="entry name" value="NAD(P)-binding Rossmann-fold domains"/>
    <property type="match status" value="1"/>
</dbReference>
<dbReference type="Pfam" id="PF00390">
    <property type="entry name" value="malic"/>
    <property type="match status" value="1"/>
</dbReference>
<evidence type="ECO:0000259" key="6">
    <source>
        <dbReference type="SMART" id="SM01274"/>
    </source>
</evidence>
<dbReference type="PANTHER" id="PTHR23406">
    <property type="entry name" value="MALIC ENZYME-RELATED"/>
    <property type="match status" value="1"/>
</dbReference>
<dbReference type="NCBIfam" id="NF010052">
    <property type="entry name" value="PRK13529.1"/>
    <property type="match status" value="1"/>
</dbReference>
<dbReference type="GO" id="GO:0051287">
    <property type="term" value="F:NAD binding"/>
    <property type="evidence" value="ECO:0007669"/>
    <property type="project" value="InterPro"/>
</dbReference>
<gene>
    <name evidence="7" type="primary">ME6</name>
    <name evidence="7" type="ORF">SPIL2461_LOCUS9341</name>
</gene>
<dbReference type="SUPFAM" id="SSF53223">
    <property type="entry name" value="Aminoacid dehydrogenase-like, N-terminal domain"/>
    <property type="match status" value="1"/>
</dbReference>
<feature type="binding site" evidence="4">
    <location>
        <position position="328"/>
    </location>
    <ligand>
        <name>a divalent metal cation</name>
        <dbReference type="ChEBI" id="CHEBI:60240"/>
    </ligand>
</feature>
<organism evidence="7 8">
    <name type="scientific">Symbiodinium pilosum</name>
    <name type="common">Dinoflagellate</name>
    <dbReference type="NCBI Taxonomy" id="2952"/>
    <lineage>
        <taxon>Eukaryota</taxon>
        <taxon>Sar</taxon>
        <taxon>Alveolata</taxon>
        <taxon>Dinophyceae</taxon>
        <taxon>Suessiales</taxon>
        <taxon>Symbiodiniaceae</taxon>
        <taxon>Symbiodinium</taxon>
    </lineage>
</organism>
<dbReference type="InterPro" id="IPR036291">
    <property type="entry name" value="NAD(P)-bd_dom_sf"/>
</dbReference>
<feature type="binding site" evidence="4">
    <location>
        <position position="351"/>
    </location>
    <ligand>
        <name>a divalent metal cation</name>
        <dbReference type="ChEBI" id="CHEBI:60240"/>
    </ligand>
</feature>
<dbReference type="GO" id="GO:0006108">
    <property type="term" value="P:malate metabolic process"/>
    <property type="evidence" value="ECO:0007669"/>
    <property type="project" value="TreeGrafter"/>
</dbReference>
<dbReference type="GO" id="GO:0004473">
    <property type="term" value="F:malate dehydrogenase (decarboxylating) (NADP+) activity"/>
    <property type="evidence" value="ECO:0007669"/>
    <property type="project" value="TreeGrafter"/>
</dbReference>
<dbReference type="SMART" id="SM00919">
    <property type="entry name" value="Malic_M"/>
    <property type="match status" value="1"/>
</dbReference>
<evidence type="ECO:0000256" key="2">
    <source>
        <dbReference type="PIRSR" id="PIRSR000106-1"/>
    </source>
</evidence>
<comment type="similarity">
    <text evidence="1">Belongs to the malic enzymes family.</text>
</comment>
<dbReference type="EMBL" id="CAJNIZ010016224">
    <property type="protein sequence ID" value="CAE7382905.1"/>
    <property type="molecule type" value="Genomic_DNA"/>
</dbReference>
<comment type="caution">
    <text evidence="7">The sequence shown here is derived from an EMBL/GenBank/DDBJ whole genome shotgun (WGS) entry which is preliminary data.</text>
</comment>
<reference evidence="7" key="1">
    <citation type="submission" date="2021-02" db="EMBL/GenBank/DDBJ databases">
        <authorList>
            <person name="Dougan E. K."/>
            <person name="Rhodes N."/>
            <person name="Thang M."/>
            <person name="Chan C."/>
        </authorList>
    </citation>
    <scope>NUCLEOTIDE SEQUENCE</scope>
</reference>
<dbReference type="PRINTS" id="PR00072">
    <property type="entry name" value="MALOXRDTASE"/>
</dbReference>
<evidence type="ECO:0000256" key="4">
    <source>
        <dbReference type="PIRSR" id="PIRSR000106-3"/>
    </source>
</evidence>
<dbReference type="OrthoDB" id="5365701at2759"/>
<dbReference type="InterPro" id="IPR001891">
    <property type="entry name" value="Malic_OxRdtase"/>
</dbReference>
<dbReference type="GO" id="GO:0046872">
    <property type="term" value="F:metal ion binding"/>
    <property type="evidence" value="ECO:0007669"/>
    <property type="project" value="UniProtKB-KW"/>
</dbReference>
<dbReference type="Gene3D" id="3.40.50.720">
    <property type="entry name" value="NAD(P)-binding Rossmann-like Domain"/>
    <property type="match status" value="1"/>
</dbReference>
<dbReference type="PIRSF" id="PIRSF000106">
    <property type="entry name" value="ME"/>
    <property type="match status" value="1"/>
</dbReference>
<dbReference type="Gene3D" id="3.40.50.10380">
    <property type="entry name" value="Malic enzyme, N-terminal domain"/>
    <property type="match status" value="1"/>
</dbReference>
<feature type="active site" description="Proton acceptor" evidence="2">
    <location>
        <position position="236"/>
    </location>
</feature>